<dbReference type="AlphaFoldDB" id="C3PPH5"/>
<dbReference type="EMBL" id="CU681835">
    <property type="protein sequence ID" value="CAY54148.1"/>
    <property type="molecule type" value="Genomic_DNA"/>
</dbReference>
<accession>C3PPH5</accession>
<name>C3PPH5_HELME</name>
<proteinExistence type="predicted"/>
<sequence>MVISLYPFSFLYVIEL</sequence>
<organism evidence="1">
    <name type="scientific">Heliconius melpomene</name>
    <name type="common">Postman butterfly</name>
    <dbReference type="NCBI Taxonomy" id="34740"/>
    <lineage>
        <taxon>Eukaryota</taxon>
        <taxon>Metazoa</taxon>
        <taxon>Ecdysozoa</taxon>
        <taxon>Arthropoda</taxon>
        <taxon>Hexapoda</taxon>
        <taxon>Insecta</taxon>
        <taxon>Pterygota</taxon>
        <taxon>Neoptera</taxon>
        <taxon>Endopterygota</taxon>
        <taxon>Lepidoptera</taxon>
        <taxon>Glossata</taxon>
        <taxon>Ditrysia</taxon>
        <taxon>Papilionoidea</taxon>
        <taxon>Nymphalidae</taxon>
        <taxon>Heliconiinae</taxon>
        <taxon>Heliconiini</taxon>
        <taxon>Heliconius</taxon>
    </lineage>
</organism>
<gene>
    <name evidence="1" type="ORF">HM01040</name>
</gene>
<reference evidence="1" key="1">
    <citation type="submission" date="2008-03" db="EMBL/GenBank/DDBJ databases">
        <authorList>
            <person name="Glithero R."/>
        </authorList>
    </citation>
    <scope>NUCLEOTIDE SEQUENCE</scope>
</reference>
<protein>
    <submittedName>
        <fullName evidence="1">DNA sequence from clone AEHM-21P16</fullName>
    </submittedName>
</protein>
<evidence type="ECO:0000313" key="1">
    <source>
        <dbReference type="EMBL" id="CAY54148.1"/>
    </source>
</evidence>